<comment type="caution">
    <text evidence="1">The sequence shown here is derived from an EMBL/GenBank/DDBJ whole genome shotgun (WGS) entry which is preliminary data.</text>
</comment>
<organism evidence="1 2">
    <name type="scientific">Trifolium pratense</name>
    <name type="common">Red clover</name>
    <dbReference type="NCBI Taxonomy" id="57577"/>
    <lineage>
        <taxon>Eukaryota</taxon>
        <taxon>Viridiplantae</taxon>
        <taxon>Streptophyta</taxon>
        <taxon>Embryophyta</taxon>
        <taxon>Tracheophyta</taxon>
        <taxon>Spermatophyta</taxon>
        <taxon>Magnoliopsida</taxon>
        <taxon>eudicotyledons</taxon>
        <taxon>Gunneridae</taxon>
        <taxon>Pentapetalae</taxon>
        <taxon>rosids</taxon>
        <taxon>fabids</taxon>
        <taxon>Fabales</taxon>
        <taxon>Fabaceae</taxon>
        <taxon>Papilionoideae</taxon>
        <taxon>50 kb inversion clade</taxon>
        <taxon>NPAAA clade</taxon>
        <taxon>Hologalegina</taxon>
        <taxon>IRL clade</taxon>
        <taxon>Trifolieae</taxon>
        <taxon>Trifolium</taxon>
    </lineage>
</organism>
<reference evidence="1 2" key="1">
    <citation type="journal article" date="2014" name="Am. J. Bot.">
        <title>Genome assembly and annotation for red clover (Trifolium pratense; Fabaceae).</title>
        <authorList>
            <person name="Istvanek J."/>
            <person name="Jaros M."/>
            <person name="Krenek A."/>
            <person name="Repkova J."/>
        </authorList>
    </citation>
    <scope>NUCLEOTIDE SEQUENCE [LARGE SCALE GENOMIC DNA]</scope>
    <source>
        <strain evidence="2">cv. Tatra</strain>
        <tissue evidence="1">Young leaves</tissue>
    </source>
</reference>
<evidence type="ECO:0000313" key="2">
    <source>
        <dbReference type="Proteomes" id="UP000236291"/>
    </source>
</evidence>
<dbReference type="Proteomes" id="UP000236291">
    <property type="component" value="Unassembled WGS sequence"/>
</dbReference>
<accession>A0A2K3KTP2</accession>
<reference evidence="1 2" key="2">
    <citation type="journal article" date="2017" name="Front. Plant Sci.">
        <title>Gene Classification and Mining of Molecular Markers Useful in Red Clover (Trifolium pratense) Breeding.</title>
        <authorList>
            <person name="Istvanek J."/>
            <person name="Dluhosova J."/>
            <person name="Dluhos P."/>
            <person name="Patkova L."/>
            <person name="Nedelnik J."/>
            <person name="Repkova J."/>
        </authorList>
    </citation>
    <scope>NUCLEOTIDE SEQUENCE [LARGE SCALE GENOMIC DNA]</scope>
    <source>
        <strain evidence="2">cv. Tatra</strain>
        <tissue evidence="1">Young leaves</tissue>
    </source>
</reference>
<dbReference type="AlphaFoldDB" id="A0A2K3KTP2"/>
<gene>
    <name evidence="1" type="ORF">L195_g064530</name>
</gene>
<sequence length="35" mass="3922">RTITHAMNSEIKVPIVIRMEPGKRPRAFMVNSGAL</sequence>
<proteinExistence type="predicted"/>
<evidence type="ECO:0000313" key="1">
    <source>
        <dbReference type="EMBL" id="PNX69650.1"/>
    </source>
</evidence>
<feature type="non-terminal residue" evidence="1">
    <location>
        <position position="1"/>
    </location>
</feature>
<name>A0A2K3KTP2_TRIPR</name>
<protein>
    <submittedName>
        <fullName evidence="1">Uncharacterized protein</fullName>
    </submittedName>
</protein>
<dbReference type="EMBL" id="ASHM01254751">
    <property type="protein sequence ID" value="PNX69650.1"/>
    <property type="molecule type" value="Genomic_DNA"/>
</dbReference>